<comment type="caution">
    <text evidence="8">The sequence shown here is derived from an EMBL/GenBank/DDBJ whole genome shotgun (WGS) entry which is preliminary data.</text>
</comment>
<dbReference type="InterPro" id="IPR003395">
    <property type="entry name" value="RecF/RecN/SMC_N"/>
</dbReference>
<proteinExistence type="inferred from homology"/>
<comment type="domain">
    <text evidence="6">Contains large globular domains required for ATP hydrolysis at each terminus and a third globular domain forming a flexible hinge near the middle of the molecule. These domains are separated by coiled-coil structures.</text>
</comment>
<reference evidence="8 9" key="1">
    <citation type="submission" date="2021-10" db="EMBL/GenBank/DDBJ databases">
        <authorList>
            <person name="Chen M."/>
        </authorList>
    </citation>
    <scope>NUCLEOTIDE SEQUENCE [LARGE SCALE GENOMIC DNA]</scope>
    <source>
        <strain evidence="8 9">H3-26</strain>
    </source>
</reference>
<comment type="similarity">
    <text evidence="6">Belongs to the SMC family.</text>
</comment>
<feature type="binding site" evidence="6">
    <location>
        <begin position="32"/>
        <end position="39"/>
    </location>
    <ligand>
        <name>ATP</name>
        <dbReference type="ChEBI" id="CHEBI:30616"/>
    </ligand>
</feature>
<dbReference type="Proteomes" id="UP001198034">
    <property type="component" value="Unassembled WGS sequence"/>
</dbReference>
<dbReference type="Pfam" id="PF02463">
    <property type="entry name" value="SMC_N"/>
    <property type="match status" value="1"/>
</dbReference>
<feature type="coiled-coil region" evidence="6">
    <location>
        <begin position="251"/>
        <end position="334"/>
    </location>
</feature>
<sequence>MRLTHIKLSGFKSFVDPTTIPVPGQLVAVCGPNGCGKSNVIDAVRWVLGDSSAKQLRGESMQDVIFNGSTTRKAVSRAAVELVFDNSAGLLTGAWQAYAEISIKRVLTRQGDSSYFINHQAVRRRDITELFMGTGVGKSGYAIIEQGMINRIIEAKPDELRQYLEEAAGVSKYKERRRETESRIADTRDNLARVADIQLELQRQIDTLSRQAGVAQQYQTLSQQISQAEQLQALQRKIDAAVAADAAHMALLQAQTQLEAAVAQVTAAEAQLECLRESHFVASDVLQAAQANLYAANAEVARIEQTLLHLKQNRERLAQQIAQCERDEQAQQQAASDIQVALLHCTDQQADLQLASETAAMALAEASLSLPDQEQERHFAEQAWQALQAQLAAEHSAQQLQLQERQFVQRQISQFQTQQQQLQTELNQLAPVALTEDLPEQIDDYRYELAELELTLAAHAESRLVLDAQLAQQLSTAQQLQDDVTQLAAREQALREVLTVTTSAALSPWLAQSQLQGAPQLSELLRVAAGWELAVEAVLGQKMQGRLGCVDSAPPSALFVLSPAPMTGPVHPQSLWQHVANSDARLHAGLQALLGTVLCVEHTAQLWTQQSEIPEGYSWVSVDGHIATRYTLDFFAGQSAETGRLLRQAELRKVSTALDMVQQTQQSFGPILAQTQLEHAALLQAQQQSQAQYAQRAQTLPALENEWRRQQEQQAQRQSRLDQVQQTLAQISQQLSEETTHSVALDAEIERLAGSVLQLQTQEQQARASKEGFQASQSQHSLQLRELERSAQSAQFSVVNKAQQIRGLQQRQIDLDRQREQQIQRKQALEQEAQAIQIDEIDAQFQVLLAQRAEQERVLTQAKEALNQYATTLREQEVSKQSAEKAAATQRDALGQMRLTEQETRLNLARYADEVLELAVDEAALRPLLGRSVKAYAAEISRLNGQLSQLGAVNLAAMQELAANEERQSYLAEQSRDLEQAMATLSAAITRIDKETRTLLQSTYDSVNVNLQELFPALFGGGHAELTLTGDEILDSGMSLMAQPPGKKNATIHLLSGGEKALTALSLVFSLFKLNPAPFCLLDEVDAPLDDANTLRFCELVKKMAQHTQFLYISHNKLTMEMAQQLVGVTMQEQGVSRIVAVDIEAALKMREPEFN</sequence>
<evidence type="ECO:0000256" key="3">
    <source>
        <dbReference type="ARBA" id="ARBA00022840"/>
    </source>
</evidence>
<dbReference type="SUPFAM" id="SSF52540">
    <property type="entry name" value="P-loop containing nucleoside triphosphate hydrolases"/>
    <property type="match status" value="1"/>
</dbReference>
<keyword evidence="5 6" id="KW-0238">DNA-binding</keyword>
<keyword evidence="1 6" id="KW-0963">Cytoplasm</keyword>
<evidence type="ECO:0000259" key="7">
    <source>
        <dbReference type="Pfam" id="PF02463"/>
    </source>
</evidence>
<dbReference type="Gene3D" id="3.40.50.300">
    <property type="entry name" value="P-loop containing nucleotide triphosphate hydrolases"/>
    <property type="match status" value="2"/>
</dbReference>
<feature type="domain" description="RecF/RecN/SMC N-terminal" evidence="7">
    <location>
        <begin position="3"/>
        <end position="1137"/>
    </location>
</feature>
<dbReference type="PANTHER" id="PTHR43977">
    <property type="entry name" value="STRUCTURAL MAINTENANCE OF CHROMOSOMES PROTEIN 3"/>
    <property type="match status" value="1"/>
</dbReference>
<gene>
    <name evidence="6 8" type="primary">smc</name>
    <name evidence="8" type="ORF">LG219_00550</name>
</gene>
<evidence type="ECO:0000313" key="8">
    <source>
        <dbReference type="EMBL" id="MCB5194777.1"/>
    </source>
</evidence>
<comment type="subunit">
    <text evidence="6">Homodimer.</text>
</comment>
<dbReference type="InterPro" id="IPR011890">
    <property type="entry name" value="SMC_prok"/>
</dbReference>
<protein>
    <recommendedName>
        <fullName evidence="6">Chromosome partition protein Smc</fullName>
    </recommendedName>
</protein>
<accession>A0ABS8BGF3</accession>
<dbReference type="NCBIfam" id="TIGR02168">
    <property type="entry name" value="SMC_prok_B"/>
    <property type="match status" value="1"/>
</dbReference>
<comment type="subcellular location">
    <subcellularLocation>
        <location evidence="6">Cytoplasm</location>
    </subcellularLocation>
</comment>
<dbReference type="CDD" id="cd03278">
    <property type="entry name" value="ABC_SMC_barmotin"/>
    <property type="match status" value="2"/>
</dbReference>
<dbReference type="RefSeq" id="WP_226762604.1">
    <property type="nucleotide sequence ID" value="NZ_JAJAWG010000001.1"/>
</dbReference>
<organism evidence="8 9">
    <name type="scientific">Deefgea salmonis</name>
    <dbReference type="NCBI Taxonomy" id="2875502"/>
    <lineage>
        <taxon>Bacteria</taxon>
        <taxon>Pseudomonadati</taxon>
        <taxon>Pseudomonadota</taxon>
        <taxon>Betaproteobacteria</taxon>
        <taxon>Neisseriales</taxon>
        <taxon>Chitinibacteraceae</taxon>
        <taxon>Deefgea</taxon>
    </lineage>
</organism>
<feature type="coiled-coil region" evidence="6">
    <location>
        <begin position="470"/>
        <end position="497"/>
    </location>
</feature>
<comment type="function">
    <text evidence="6">Required for chromosome condensation and partitioning.</text>
</comment>
<keyword evidence="3 6" id="KW-0067">ATP-binding</keyword>
<evidence type="ECO:0000256" key="4">
    <source>
        <dbReference type="ARBA" id="ARBA00023054"/>
    </source>
</evidence>
<evidence type="ECO:0000313" key="9">
    <source>
        <dbReference type="Proteomes" id="UP001198034"/>
    </source>
</evidence>
<dbReference type="HAMAP" id="MF_01894">
    <property type="entry name" value="Smc_prok"/>
    <property type="match status" value="1"/>
</dbReference>
<feature type="coiled-coil region" evidence="6">
    <location>
        <begin position="812"/>
        <end position="839"/>
    </location>
</feature>
<dbReference type="PIRSF" id="PIRSF005719">
    <property type="entry name" value="SMC"/>
    <property type="match status" value="1"/>
</dbReference>
<evidence type="ECO:0000256" key="2">
    <source>
        <dbReference type="ARBA" id="ARBA00022741"/>
    </source>
</evidence>
<evidence type="ECO:0000256" key="1">
    <source>
        <dbReference type="ARBA" id="ARBA00022490"/>
    </source>
</evidence>
<dbReference type="EMBL" id="JAJAWG010000001">
    <property type="protein sequence ID" value="MCB5194777.1"/>
    <property type="molecule type" value="Genomic_DNA"/>
</dbReference>
<dbReference type="InterPro" id="IPR024704">
    <property type="entry name" value="SMC"/>
</dbReference>
<keyword evidence="4 6" id="KW-0175">Coiled coil</keyword>
<name>A0ABS8BGF3_9NEIS</name>
<keyword evidence="9" id="KW-1185">Reference proteome</keyword>
<evidence type="ECO:0000256" key="5">
    <source>
        <dbReference type="ARBA" id="ARBA00023125"/>
    </source>
</evidence>
<evidence type="ECO:0000256" key="6">
    <source>
        <dbReference type="HAMAP-Rule" id="MF_01894"/>
    </source>
</evidence>
<keyword evidence="2 6" id="KW-0547">Nucleotide-binding</keyword>
<dbReference type="InterPro" id="IPR027417">
    <property type="entry name" value="P-loop_NTPase"/>
</dbReference>